<dbReference type="InterPro" id="IPR000073">
    <property type="entry name" value="AB_hydrolase_1"/>
</dbReference>
<dbReference type="InterPro" id="IPR029058">
    <property type="entry name" value="AB_hydrolase_fold"/>
</dbReference>
<evidence type="ECO:0000313" key="3">
    <source>
        <dbReference type="Proteomes" id="UP000440224"/>
    </source>
</evidence>
<sequence>MWPIFRGFGAWLVSLDAARPVSTLGRVIVSGGQGQGRSQSFPFPTRHAALRRGSVAYFDAGEGESVVFVHGLVGDFTHFEHVLSPLAGRFRLAGLDLPGCGLSYKPRTRNTIAGYADTLLEWMDERGMRSATLVGHSAGGQVVARAALEAPERVERLVLIGAAGMRRYPPGTPWLAETLLQPWVLARTLDRLAMPMLDRVFVARNAYTRKFVKDQLDRPIHPTIDEMAKVFHDLAKDLVAPTILENAHRFAMPVLVVWGEKDRLIPQESAAEVAAKLPRVIMKVIPGCGHLPMIECPDEVVRTLDGFFGSSVSAPEVTRTIPA</sequence>
<dbReference type="PANTHER" id="PTHR43689">
    <property type="entry name" value="HYDROLASE"/>
    <property type="match status" value="1"/>
</dbReference>
<keyword evidence="3" id="KW-1185">Reference proteome</keyword>
<proteinExistence type="predicted"/>
<evidence type="ECO:0000259" key="1">
    <source>
        <dbReference type="Pfam" id="PF00561"/>
    </source>
</evidence>
<dbReference type="EMBL" id="WJIE01000013">
    <property type="protein sequence ID" value="MRG96802.1"/>
    <property type="molecule type" value="Genomic_DNA"/>
</dbReference>
<dbReference type="Gene3D" id="3.40.50.1820">
    <property type="entry name" value="alpha/beta hydrolase"/>
    <property type="match status" value="1"/>
</dbReference>
<comment type="caution">
    <text evidence="2">The sequence shown here is derived from an EMBL/GenBank/DDBJ whole genome shotgun (WGS) entry which is preliminary data.</text>
</comment>
<dbReference type="OrthoDB" id="5342129at2"/>
<feature type="domain" description="AB hydrolase-1" evidence="1">
    <location>
        <begin position="66"/>
        <end position="295"/>
    </location>
</feature>
<dbReference type="GO" id="GO:0016787">
    <property type="term" value="F:hydrolase activity"/>
    <property type="evidence" value="ECO:0007669"/>
    <property type="project" value="UniProtKB-KW"/>
</dbReference>
<protein>
    <submittedName>
        <fullName evidence="2">Alpha/beta fold hydrolase</fullName>
    </submittedName>
</protein>
<reference evidence="2 3" key="1">
    <citation type="submission" date="2019-10" db="EMBL/GenBank/DDBJ databases">
        <title>A soil myxobacterium in the family Polyangiaceae.</title>
        <authorList>
            <person name="Li Y."/>
            <person name="Wang J."/>
        </authorList>
    </citation>
    <scope>NUCLEOTIDE SEQUENCE [LARGE SCALE GENOMIC DNA]</scope>
    <source>
        <strain evidence="2 3">DSM 14734</strain>
    </source>
</reference>
<dbReference type="AlphaFoldDB" id="A0A6N7PX40"/>
<name>A0A6N7PX40_9BACT</name>
<dbReference type="Proteomes" id="UP000440224">
    <property type="component" value="Unassembled WGS sequence"/>
</dbReference>
<accession>A0A6N7PX40</accession>
<dbReference type="Pfam" id="PF00561">
    <property type="entry name" value="Abhydrolase_1"/>
    <property type="match status" value="1"/>
</dbReference>
<dbReference type="PRINTS" id="PR00111">
    <property type="entry name" value="ABHYDROLASE"/>
</dbReference>
<gene>
    <name evidence="2" type="ORF">GF068_33495</name>
</gene>
<dbReference type="PANTHER" id="PTHR43689:SF8">
    <property type="entry name" value="ALPHA_BETA-HYDROLASES SUPERFAMILY PROTEIN"/>
    <property type="match status" value="1"/>
</dbReference>
<organism evidence="2 3">
    <name type="scientific">Polyangium spumosum</name>
    <dbReference type="NCBI Taxonomy" id="889282"/>
    <lineage>
        <taxon>Bacteria</taxon>
        <taxon>Pseudomonadati</taxon>
        <taxon>Myxococcota</taxon>
        <taxon>Polyangia</taxon>
        <taxon>Polyangiales</taxon>
        <taxon>Polyangiaceae</taxon>
        <taxon>Polyangium</taxon>
    </lineage>
</organism>
<dbReference type="SUPFAM" id="SSF53474">
    <property type="entry name" value="alpha/beta-Hydrolases"/>
    <property type="match status" value="1"/>
</dbReference>
<keyword evidence="2" id="KW-0378">Hydrolase</keyword>
<evidence type="ECO:0000313" key="2">
    <source>
        <dbReference type="EMBL" id="MRG96802.1"/>
    </source>
</evidence>